<gene>
    <name evidence="1" type="ORF">GHT06_014397</name>
</gene>
<dbReference type="Proteomes" id="UP000820818">
    <property type="component" value="Linkage Group LG4"/>
</dbReference>
<accession>A0AAD5LCX4</accession>
<dbReference type="Pfam" id="PF07224">
    <property type="entry name" value="Chlorophyllase"/>
    <property type="match status" value="1"/>
</dbReference>
<dbReference type="SUPFAM" id="SSF53474">
    <property type="entry name" value="alpha/beta-Hydrolases"/>
    <property type="match status" value="1"/>
</dbReference>
<evidence type="ECO:0000313" key="2">
    <source>
        <dbReference type="Proteomes" id="UP000820818"/>
    </source>
</evidence>
<dbReference type="InterPro" id="IPR017395">
    <property type="entry name" value="Chlorophyllase-like"/>
</dbReference>
<organism evidence="1 2">
    <name type="scientific">Daphnia sinensis</name>
    <dbReference type="NCBI Taxonomy" id="1820382"/>
    <lineage>
        <taxon>Eukaryota</taxon>
        <taxon>Metazoa</taxon>
        <taxon>Ecdysozoa</taxon>
        <taxon>Arthropoda</taxon>
        <taxon>Crustacea</taxon>
        <taxon>Branchiopoda</taxon>
        <taxon>Diplostraca</taxon>
        <taxon>Cladocera</taxon>
        <taxon>Anomopoda</taxon>
        <taxon>Daphniidae</taxon>
        <taxon>Daphnia</taxon>
        <taxon>Daphnia similis group</taxon>
    </lineage>
</organism>
<dbReference type="InterPro" id="IPR029058">
    <property type="entry name" value="AB_hydrolase_fold"/>
</dbReference>
<dbReference type="PANTHER" id="PTHR33428">
    <property type="entry name" value="CHLOROPHYLLASE-2, CHLOROPLASTIC"/>
    <property type="match status" value="1"/>
</dbReference>
<reference evidence="1 2" key="1">
    <citation type="submission" date="2022-05" db="EMBL/GenBank/DDBJ databases">
        <title>A multi-omics perspective on studying reproductive biology in Daphnia sinensis.</title>
        <authorList>
            <person name="Jia J."/>
        </authorList>
    </citation>
    <scope>NUCLEOTIDE SEQUENCE [LARGE SCALE GENOMIC DNA]</scope>
    <source>
        <strain evidence="1 2">WSL</strain>
    </source>
</reference>
<name>A0AAD5LCX4_9CRUS</name>
<protein>
    <submittedName>
        <fullName evidence="1">Uncharacterized protein</fullName>
    </submittedName>
</protein>
<dbReference type="AlphaFoldDB" id="A0AAD5LCX4"/>
<dbReference type="EMBL" id="WJBH02000004">
    <property type="protein sequence ID" value="KAI9560380.1"/>
    <property type="molecule type" value="Genomic_DNA"/>
</dbReference>
<comment type="caution">
    <text evidence="1">The sequence shown here is derived from an EMBL/GenBank/DDBJ whole genome shotgun (WGS) entry which is preliminary data.</text>
</comment>
<keyword evidence="2" id="KW-1185">Reference proteome</keyword>
<evidence type="ECO:0000313" key="1">
    <source>
        <dbReference type="EMBL" id="KAI9560380.1"/>
    </source>
</evidence>
<proteinExistence type="predicted"/>
<dbReference type="Gene3D" id="3.40.50.1820">
    <property type="entry name" value="alpha/beta hydrolase"/>
    <property type="match status" value="1"/>
</dbReference>
<sequence>MAEQTVSYIIFKVLRSLSASWLCSIAVQTTKQTFWHVKTADRWQRCTSLDLLHVKVAGARAQQISAVGPWITECDASVESDKLFKYKYRKINTEIMETKRYALVLLLASVVFSENFIKENDVMDRLIDPFVPGDLPVNHTAYRQALNLFLDTNIDVYAPNATGNFPVLYFATGFGAIVPAEAHTLLLSSIASHGVVVVAVWKLGSPEDSFNPAWFEATVDFVENRLENSLHNQEGYVSDFHVDYLHSFISGHSGGSHVAVSQLQTNCLHYQGLILLDAVDGNNPIPENITMYVITPGQKVNFTIPTLQIVTGLDPVIGPYGLACAPEELSGRRFFDAMTGPTWYVNATAYGHADLMDPVYVELNEITQFCPSDPNVPKEEYIQFLAGEIISFMNGVLEPVGNCALFDYLETSGLVGINTENDYVSNGWDRCTPLQCVLTPSSYSFFSSWP</sequence>
<dbReference type="PANTHER" id="PTHR33428:SF14">
    <property type="entry name" value="CARBOXYLESTERASE TYPE B DOMAIN-CONTAINING PROTEIN"/>
    <property type="match status" value="1"/>
</dbReference>